<sequence>MVQSLKENKTLKNALDAMKNTPIPVAVRMVDTGIGVKLPYIESSTVGEVAGKFSKASTAAKDDAYQLAKGSGGSGVSKEGSVAKGTGEVKNLDNVPRIDEIEVNFNYKTKFDSEEFARQLKDQEKGMNELTVYEYQQNRKRFIDEGRAIEGNAAQQAAREKALSKKIEELFESGMSWEEAEGKAASWLKTQAALHNPDQIAGGNPLHIGGLGDKRINSSLGSQWRYRIDIVDEQIKELEKSLTLEQRKNTYLNVKLTY</sequence>
<accession>C2XW87</accession>
<protein>
    <recommendedName>
        <fullName evidence="1">Novel toxin 15 domain-containing protein</fullName>
    </recommendedName>
</protein>
<name>C2XW87_BACMY</name>
<evidence type="ECO:0000313" key="2">
    <source>
        <dbReference type="EMBL" id="EEL70148.1"/>
    </source>
</evidence>
<dbReference type="HOGENOM" id="CLU_091363_1_0_9"/>
<organism evidence="2">
    <name type="scientific">Bacillus mycoides</name>
    <dbReference type="NCBI Taxonomy" id="1405"/>
    <lineage>
        <taxon>Bacteria</taxon>
        <taxon>Bacillati</taxon>
        <taxon>Bacillota</taxon>
        <taxon>Bacilli</taxon>
        <taxon>Bacillales</taxon>
        <taxon>Bacillaceae</taxon>
        <taxon>Bacillus</taxon>
        <taxon>Bacillus cereus group</taxon>
    </lineage>
</organism>
<dbReference type="Pfam" id="PF15604">
    <property type="entry name" value="Ntox15"/>
    <property type="match status" value="1"/>
</dbReference>
<gene>
    <name evidence="2" type="ORF">bcere0026_29630</name>
</gene>
<reference evidence="2" key="1">
    <citation type="journal article" date="2012" name="Genome Res.">
        <title>Genomic characterization of the Bacillus cereus sensu lato species: Backdrop to the evolution of Bacillus anthracis.</title>
        <authorList>
            <person name="Zwick M.E."/>
            <person name="Joseph S.J."/>
            <person name="Didelot X."/>
            <person name="Chen P.E."/>
            <person name="Bishop-Lilly K.A."/>
            <person name="Stewart A.C."/>
            <person name="Willner K."/>
            <person name="Nolan N."/>
            <person name="Lentz S."/>
            <person name="Thomason M.K."/>
            <person name="Sozhamannan S."/>
            <person name="Mateczun A.J."/>
            <person name="Du L."/>
            <person name="Read T.D."/>
        </authorList>
    </citation>
    <scope>NUCLEOTIDE SEQUENCE [LARGE SCALE GENOMIC DNA]</scope>
    <source>
        <strain evidence="2">AH603</strain>
    </source>
</reference>
<dbReference type="InterPro" id="IPR028949">
    <property type="entry name" value="Ntox15"/>
</dbReference>
<evidence type="ECO:0000259" key="1">
    <source>
        <dbReference type="Pfam" id="PF15604"/>
    </source>
</evidence>
<dbReference type="Proteomes" id="UP000001753">
    <property type="component" value="Chromosome"/>
</dbReference>
<comment type="caution">
    <text evidence="2">The sequence shown here is derived from an EMBL/GenBank/DDBJ whole genome shotgun (WGS) entry which is preliminary data.</text>
</comment>
<proteinExistence type="predicted"/>
<dbReference type="AlphaFoldDB" id="C2XW87"/>
<dbReference type="EMBL" id="ACMP01000083">
    <property type="protein sequence ID" value="EEL70148.1"/>
    <property type="molecule type" value="Genomic_DNA"/>
</dbReference>
<feature type="domain" description="Novel toxin 15" evidence="1">
    <location>
        <begin position="112"/>
        <end position="257"/>
    </location>
</feature>